<evidence type="ECO:0000256" key="6">
    <source>
        <dbReference type="SAM" id="Phobius"/>
    </source>
</evidence>
<dbReference type="GO" id="GO:0005886">
    <property type="term" value="C:plasma membrane"/>
    <property type="evidence" value="ECO:0007669"/>
    <property type="project" value="UniProtKB-SubCell"/>
</dbReference>
<evidence type="ECO:0000313" key="9">
    <source>
        <dbReference type="EMBL" id="MBT1710002.1"/>
    </source>
</evidence>
<accession>A0AAP2E1P2</accession>
<comment type="subcellular location">
    <subcellularLocation>
        <location evidence="1">Cell membrane</location>
        <topology evidence="1">Multi-pass membrane protein</topology>
    </subcellularLocation>
</comment>
<sequence>MLKNYFVAAIRNLYKNKGFSIINILGLSIGLASFVVIALYVYHESSFDRYHKNANRIYRIVENLKTENELLFQAASSPPMGPALQRDFPEVEAYVRFVGGDMVVRRGDVVFIESSCLLADSTVFQVFSWPLIAGDARTALTEPKSVVLTRETAIRYFGNDDPIGQTLDVDGDMCKVTGVMEDVPENSHFPFTLLMSFSSWSIDNKNAERTAWFWNSFNTYLLLREGADVTGLRAKMKDFIERNVEKGDMYYEDLPLQALTDIYMKETPRSWERGKRGSLSNLYILSFIGLFILVIACFNYVNLATARASRRLKEVGLRKVLGAHRRTLIAQFLSESLIVSLLATVLGVAIGWAALPLFNTLLDTTLSLSMVPVHYIVGGLATLTVLLGIVSGIYPALIISGFSPLEIFRPSLRGFFSHQFFRRVLVSLQFVISITLIAGTLLVFSQLELVRTRSLGFRKDATLLVRLNGNNDIRERIDVVKDQFSKLPGVVSVTASNRVPGEATTNLFGQLETKEGNLSPTNINTNFIDHDFLPAYGIPGVTGRNFSRDFPADDTTAFIVNETAMKDFGWTLQTAIGKRIEHSGKKGTVIGVCKDFHYRSLHQTIEPLLLTLRRQAYNTISLKVQSENTPALVSDVEKLWKQIAPAYPFTYSFLEEDYNNLYQADAQLGKVASVFSGLAIFVGCLGLFGLTSFAVARRVKEMSIRKVLGASVSQIILILSREFIGLIVIAFAVSIPITYYLVSRWLINFTERISIGPTSFIIAGVSVLALAWCTVSFLSFRAATTNPSEALRQE</sequence>
<feature type="domain" description="ABC3 transporter permease C-terminal" evidence="7">
    <location>
        <begin position="287"/>
        <end position="403"/>
    </location>
</feature>
<evidence type="ECO:0000259" key="7">
    <source>
        <dbReference type="Pfam" id="PF02687"/>
    </source>
</evidence>
<dbReference type="GO" id="GO:0022857">
    <property type="term" value="F:transmembrane transporter activity"/>
    <property type="evidence" value="ECO:0007669"/>
    <property type="project" value="TreeGrafter"/>
</dbReference>
<proteinExistence type="predicted"/>
<dbReference type="AlphaFoldDB" id="A0AAP2E1P2"/>
<keyword evidence="5 6" id="KW-0472">Membrane</keyword>
<feature type="transmembrane region" description="Helical" evidence="6">
    <location>
        <begin position="375"/>
        <end position="399"/>
    </location>
</feature>
<dbReference type="Pfam" id="PF02687">
    <property type="entry name" value="FtsX"/>
    <property type="match status" value="2"/>
</dbReference>
<feature type="transmembrane region" description="Helical" evidence="6">
    <location>
        <begin position="21"/>
        <end position="42"/>
    </location>
</feature>
<evidence type="ECO:0000256" key="4">
    <source>
        <dbReference type="ARBA" id="ARBA00022989"/>
    </source>
</evidence>
<dbReference type="Proteomes" id="UP001319080">
    <property type="component" value="Unassembled WGS sequence"/>
</dbReference>
<organism evidence="9 10">
    <name type="scientific">Dawidia cretensis</name>
    <dbReference type="NCBI Taxonomy" id="2782350"/>
    <lineage>
        <taxon>Bacteria</taxon>
        <taxon>Pseudomonadati</taxon>
        <taxon>Bacteroidota</taxon>
        <taxon>Cytophagia</taxon>
        <taxon>Cytophagales</taxon>
        <taxon>Chryseotaleaceae</taxon>
        <taxon>Dawidia</taxon>
    </lineage>
</organism>
<dbReference type="InterPro" id="IPR003838">
    <property type="entry name" value="ABC3_permease_C"/>
</dbReference>
<keyword evidence="10" id="KW-1185">Reference proteome</keyword>
<evidence type="ECO:0000256" key="5">
    <source>
        <dbReference type="ARBA" id="ARBA00023136"/>
    </source>
</evidence>
<dbReference type="RefSeq" id="WP_254085581.1">
    <property type="nucleotide sequence ID" value="NZ_JAHESE010000018.1"/>
</dbReference>
<dbReference type="EMBL" id="JAHESE010000018">
    <property type="protein sequence ID" value="MBT1710002.1"/>
    <property type="molecule type" value="Genomic_DNA"/>
</dbReference>
<dbReference type="InterPro" id="IPR050250">
    <property type="entry name" value="Macrolide_Exporter_MacB"/>
</dbReference>
<comment type="caution">
    <text evidence="9">The sequence shown here is derived from an EMBL/GenBank/DDBJ whole genome shotgun (WGS) entry which is preliminary data.</text>
</comment>
<feature type="transmembrane region" description="Helical" evidence="6">
    <location>
        <begin position="282"/>
        <end position="303"/>
    </location>
</feature>
<feature type="transmembrane region" description="Helical" evidence="6">
    <location>
        <begin position="328"/>
        <end position="355"/>
    </location>
</feature>
<dbReference type="PANTHER" id="PTHR30572">
    <property type="entry name" value="MEMBRANE COMPONENT OF TRANSPORTER-RELATED"/>
    <property type="match status" value="1"/>
</dbReference>
<evidence type="ECO:0000256" key="2">
    <source>
        <dbReference type="ARBA" id="ARBA00022475"/>
    </source>
</evidence>
<feature type="transmembrane region" description="Helical" evidence="6">
    <location>
        <begin position="674"/>
        <end position="696"/>
    </location>
</feature>
<evidence type="ECO:0000259" key="8">
    <source>
        <dbReference type="Pfam" id="PF12704"/>
    </source>
</evidence>
<feature type="domain" description="MacB-like periplasmic core" evidence="8">
    <location>
        <begin position="20"/>
        <end position="238"/>
    </location>
</feature>
<feature type="transmembrane region" description="Helical" evidence="6">
    <location>
        <begin position="754"/>
        <end position="778"/>
    </location>
</feature>
<name>A0AAP2E1P2_9BACT</name>
<dbReference type="InterPro" id="IPR025857">
    <property type="entry name" value="MacB_PCD"/>
</dbReference>
<evidence type="ECO:0000256" key="1">
    <source>
        <dbReference type="ARBA" id="ARBA00004651"/>
    </source>
</evidence>
<feature type="domain" description="MacB-like periplasmic core" evidence="8">
    <location>
        <begin position="432"/>
        <end position="633"/>
    </location>
</feature>
<keyword evidence="4 6" id="KW-1133">Transmembrane helix</keyword>
<evidence type="ECO:0000256" key="3">
    <source>
        <dbReference type="ARBA" id="ARBA00022692"/>
    </source>
</evidence>
<protein>
    <submittedName>
        <fullName evidence="9">ABC transporter permease</fullName>
    </submittedName>
</protein>
<gene>
    <name evidence="9" type="ORF">KK062_17280</name>
</gene>
<feature type="domain" description="ABC3 transporter permease C-terminal" evidence="7">
    <location>
        <begin position="674"/>
        <end position="787"/>
    </location>
</feature>
<keyword evidence="3 6" id="KW-0812">Transmembrane</keyword>
<feature type="transmembrane region" description="Helical" evidence="6">
    <location>
        <begin position="723"/>
        <end position="742"/>
    </location>
</feature>
<evidence type="ECO:0000313" key="10">
    <source>
        <dbReference type="Proteomes" id="UP001319080"/>
    </source>
</evidence>
<feature type="transmembrane region" description="Helical" evidence="6">
    <location>
        <begin position="420"/>
        <end position="444"/>
    </location>
</feature>
<keyword evidence="2" id="KW-1003">Cell membrane</keyword>
<dbReference type="PANTHER" id="PTHR30572:SF18">
    <property type="entry name" value="ABC-TYPE MACROLIDE FAMILY EXPORT SYSTEM PERMEASE COMPONENT 2"/>
    <property type="match status" value="1"/>
</dbReference>
<reference evidence="9 10" key="1">
    <citation type="submission" date="2021-05" db="EMBL/GenBank/DDBJ databases">
        <title>A Polyphasic approach of four new species of the genus Ohtaekwangia: Ohtaekwangia histidinii sp. nov., Ohtaekwangia cretensis sp. nov., Ohtaekwangia indiensis sp. nov., Ohtaekwangia reichenbachii sp. nov. from diverse environment.</title>
        <authorList>
            <person name="Octaviana S."/>
        </authorList>
    </citation>
    <scope>NUCLEOTIDE SEQUENCE [LARGE SCALE GENOMIC DNA]</scope>
    <source>
        <strain evidence="9 10">PWU5</strain>
    </source>
</reference>
<dbReference type="Pfam" id="PF12704">
    <property type="entry name" value="MacB_PCD"/>
    <property type="match status" value="2"/>
</dbReference>